<dbReference type="Proteomes" id="UP000588586">
    <property type="component" value="Unassembled WGS sequence"/>
</dbReference>
<feature type="transmembrane region" description="Helical" evidence="2">
    <location>
        <begin position="30"/>
        <end position="49"/>
    </location>
</feature>
<comment type="caution">
    <text evidence="3">The sequence shown here is derived from an EMBL/GenBank/DDBJ whole genome shotgun (WGS) entry which is preliminary data.</text>
</comment>
<feature type="compositionally biased region" description="Acidic residues" evidence="1">
    <location>
        <begin position="78"/>
        <end position="90"/>
    </location>
</feature>
<gene>
    <name evidence="3" type="ORF">HJG52_16465</name>
</gene>
<proteinExistence type="predicted"/>
<reference evidence="3 4" key="1">
    <citation type="submission" date="2020-04" db="EMBL/GenBank/DDBJ databases">
        <title>Knoellia sp. isolate from air conditioner.</title>
        <authorList>
            <person name="Chea S."/>
            <person name="Kim D.-U."/>
        </authorList>
    </citation>
    <scope>NUCLEOTIDE SEQUENCE [LARGE SCALE GENOMIC DNA]</scope>
    <source>
        <strain evidence="3 4">DB2414S</strain>
    </source>
</reference>
<evidence type="ECO:0000256" key="1">
    <source>
        <dbReference type="SAM" id="MobiDB-lite"/>
    </source>
</evidence>
<dbReference type="EMBL" id="JABEPQ010000004">
    <property type="protein sequence ID" value="NNM47585.1"/>
    <property type="molecule type" value="Genomic_DNA"/>
</dbReference>
<keyword evidence="2" id="KW-0472">Membrane</keyword>
<keyword evidence="2" id="KW-1133">Transmembrane helix</keyword>
<keyword evidence="4" id="KW-1185">Reference proteome</keyword>
<evidence type="ECO:0000313" key="3">
    <source>
        <dbReference type="EMBL" id="NNM47585.1"/>
    </source>
</evidence>
<name>A0A849HI02_9MICO</name>
<dbReference type="RefSeq" id="WP_171244712.1">
    <property type="nucleotide sequence ID" value="NZ_JABEPQ010000004.1"/>
</dbReference>
<organism evidence="3 4">
    <name type="scientific">Knoellia koreensis</name>
    <dbReference type="NCBI Taxonomy" id="2730921"/>
    <lineage>
        <taxon>Bacteria</taxon>
        <taxon>Bacillati</taxon>
        <taxon>Actinomycetota</taxon>
        <taxon>Actinomycetes</taxon>
        <taxon>Micrococcales</taxon>
        <taxon>Intrasporangiaceae</taxon>
        <taxon>Knoellia</taxon>
    </lineage>
</organism>
<feature type="transmembrane region" description="Helical" evidence="2">
    <location>
        <begin position="7"/>
        <end position="24"/>
    </location>
</feature>
<accession>A0A849HI02</accession>
<evidence type="ECO:0000313" key="4">
    <source>
        <dbReference type="Proteomes" id="UP000588586"/>
    </source>
</evidence>
<feature type="region of interest" description="Disordered" evidence="1">
    <location>
        <begin position="69"/>
        <end position="98"/>
    </location>
</feature>
<dbReference type="AlphaFoldDB" id="A0A849HI02"/>
<dbReference type="InterPro" id="IPR025323">
    <property type="entry name" value="DUF4229"/>
</dbReference>
<protein>
    <submittedName>
        <fullName evidence="3">DUF4229 domain-containing protein</fullName>
    </submittedName>
</protein>
<evidence type="ECO:0000256" key="2">
    <source>
        <dbReference type="SAM" id="Phobius"/>
    </source>
</evidence>
<dbReference type="Pfam" id="PF14012">
    <property type="entry name" value="DUF4229"/>
    <property type="match status" value="1"/>
</dbReference>
<sequence length="98" mass="11570">MLRYTVLRLLVFFGVLSLLWLLGLRDRDQQWMLLVLSALISMVLSFFVLGRFREESTRQIQERFEQRAQAKQARAAESDEAVEDAEDERADDGRTEYR</sequence>
<keyword evidence="2" id="KW-0812">Transmembrane</keyword>